<gene>
    <name evidence="1" type="ORF">PECUL_23A025758</name>
</gene>
<dbReference type="Proteomes" id="UP001295444">
    <property type="component" value="Chromosome 01"/>
</dbReference>
<protein>
    <submittedName>
        <fullName evidence="1">Uncharacterized protein</fullName>
    </submittedName>
</protein>
<dbReference type="EMBL" id="OW240912">
    <property type="protein sequence ID" value="CAH2223185.1"/>
    <property type="molecule type" value="Genomic_DNA"/>
</dbReference>
<sequence length="127" mass="14527">ESGSPLSSLNTPHVQAAVKQVETQLTTNLMQKMLDEAVNKMQITVEAAIADLKESFIDLDARTLYLEGKVNEFTVTYASVGDWLDAIDDRILQHELKLTDVEDRSRRNNIRIRGSLKKLQYRTWNHI</sequence>
<name>A0AAD1R4P0_PELCU</name>
<reference evidence="1" key="1">
    <citation type="submission" date="2022-03" db="EMBL/GenBank/DDBJ databases">
        <authorList>
            <person name="Alioto T."/>
            <person name="Alioto T."/>
            <person name="Gomez Garrido J."/>
        </authorList>
    </citation>
    <scope>NUCLEOTIDE SEQUENCE</scope>
</reference>
<accession>A0AAD1R4P0</accession>
<feature type="non-terminal residue" evidence="1">
    <location>
        <position position="1"/>
    </location>
</feature>
<keyword evidence="2" id="KW-1185">Reference proteome</keyword>
<organism evidence="1 2">
    <name type="scientific">Pelobates cultripes</name>
    <name type="common">Western spadefoot toad</name>
    <dbReference type="NCBI Taxonomy" id="61616"/>
    <lineage>
        <taxon>Eukaryota</taxon>
        <taxon>Metazoa</taxon>
        <taxon>Chordata</taxon>
        <taxon>Craniata</taxon>
        <taxon>Vertebrata</taxon>
        <taxon>Euteleostomi</taxon>
        <taxon>Amphibia</taxon>
        <taxon>Batrachia</taxon>
        <taxon>Anura</taxon>
        <taxon>Pelobatoidea</taxon>
        <taxon>Pelobatidae</taxon>
        <taxon>Pelobates</taxon>
    </lineage>
</organism>
<dbReference type="AlphaFoldDB" id="A0AAD1R4P0"/>
<proteinExistence type="predicted"/>
<evidence type="ECO:0000313" key="1">
    <source>
        <dbReference type="EMBL" id="CAH2223185.1"/>
    </source>
</evidence>
<evidence type="ECO:0000313" key="2">
    <source>
        <dbReference type="Proteomes" id="UP001295444"/>
    </source>
</evidence>